<evidence type="ECO:0000256" key="9">
    <source>
        <dbReference type="RuleBase" id="RU000488"/>
    </source>
</evidence>
<evidence type="ECO:0000256" key="1">
    <source>
        <dbReference type="ARBA" id="ARBA00004141"/>
    </source>
</evidence>
<comment type="caution">
    <text evidence="10">The sequence shown here is derived from an EMBL/GenBank/DDBJ whole genome shotgun (WGS) entry which is preliminary data.</text>
</comment>
<evidence type="ECO:0000256" key="8">
    <source>
        <dbReference type="PROSITE-ProRule" id="PRU00282"/>
    </source>
</evidence>
<dbReference type="Proteomes" id="UP001295423">
    <property type="component" value="Unassembled WGS sequence"/>
</dbReference>
<dbReference type="GO" id="GO:0016020">
    <property type="term" value="C:membrane"/>
    <property type="evidence" value="ECO:0007669"/>
    <property type="project" value="UniProtKB-SubCell"/>
</dbReference>
<evidence type="ECO:0000256" key="4">
    <source>
        <dbReference type="ARBA" id="ARBA00022692"/>
    </source>
</evidence>
<proteinExistence type="inferred from homology"/>
<feature type="repeat" description="Solcar" evidence="8">
    <location>
        <begin position="190"/>
        <end position="277"/>
    </location>
</feature>
<evidence type="ECO:0000256" key="7">
    <source>
        <dbReference type="ARBA" id="ARBA00023136"/>
    </source>
</evidence>
<accession>A0AAD2FR35</accession>
<evidence type="ECO:0000313" key="10">
    <source>
        <dbReference type="EMBL" id="CAJ1950289.1"/>
    </source>
</evidence>
<reference evidence="10" key="1">
    <citation type="submission" date="2023-08" db="EMBL/GenBank/DDBJ databases">
        <authorList>
            <person name="Audoor S."/>
            <person name="Bilcke G."/>
        </authorList>
    </citation>
    <scope>NUCLEOTIDE SEQUENCE</scope>
</reference>
<dbReference type="InterPro" id="IPR018108">
    <property type="entry name" value="MCP_transmembrane"/>
</dbReference>
<dbReference type="InterPro" id="IPR050391">
    <property type="entry name" value="Mito_Metabolite_Transporter"/>
</dbReference>
<sequence length="283" mass="29930">MPDIRAPTLLESIALGGASCVFTVNFTHPIETVKTRMQVTGDGLGVVVRNTLKNEGVGSFWKGIVWAWGREGSYASIKLGGYAPVRDALGASGADAPFYLKFAAGALTGGVGSVVGNPFDVLKTLAQANQGKSVGLTTLVSNMYTEQGIAGFYRGVSANIARACVLNATKMGVYDVSKGYVTNATGWNRKDVKTSFCSATIAGFFMTLTVSPFDRVRTALMSQPPDAKIYNGFGDAFAKIIAESGPASLWRGFIPIWARFAPTATIQLLTIEVLYDAAGLKSI</sequence>
<keyword evidence="5" id="KW-0677">Repeat</keyword>
<feature type="repeat" description="Solcar" evidence="8">
    <location>
        <begin position="7"/>
        <end position="88"/>
    </location>
</feature>
<organism evidence="10 11">
    <name type="scientific">Cylindrotheca closterium</name>
    <dbReference type="NCBI Taxonomy" id="2856"/>
    <lineage>
        <taxon>Eukaryota</taxon>
        <taxon>Sar</taxon>
        <taxon>Stramenopiles</taxon>
        <taxon>Ochrophyta</taxon>
        <taxon>Bacillariophyta</taxon>
        <taxon>Bacillariophyceae</taxon>
        <taxon>Bacillariophycidae</taxon>
        <taxon>Bacillariales</taxon>
        <taxon>Bacillariaceae</taxon>
        <taxon>Cylindrotheca</taxon>
    </lineage>
</organism>
<comment type="similarity">
    <text evidence="2 9">Belongs to the mitochondrial carrier (TC 2.A.29) family.</text>
</comment>
<evidence type="ECO:0000256" key="2">
    <source>
        <dbReference type="ARBA" id="ARBA00006375"/>
    </source>
</evidence>
<dbReference type="AlphaFoldDB" id="A0AAD2FR35"/>
<dbReference type="PROSITE" id="PS50920">
    <property type="entry name" value="SOLCAR"/>
    <property type="match status" value="3"/>
</dbReference>
<protein>
    <submittedName>
        <fullName evidence="10">Uncharacterized protein</fullName>
    </submittedName>
</protein>
<dbReference type="EMBL" id="CAKOGP040001759">
    <property type="protein sequence ID" value="CAJ1950289.1"/>
    <property type="molecule type" value="Genomic_DNA"/>
</dbReference>
<dbReference type="Pfam" id="PF00153">
    <property type="entry name" value="Mito_carr"/>
    <property type="match status" value="3"/>
</dbReference>
<keyword evidence="4 8" id="KW-0812">Transmembrane</keyword>
<evidence type="ECO:0000256" key="5">
    <source>
        <dbReference type="ARBA" id="ARBA00022737"/>
    </source>
</evidence>
<feature type="repeat" description="Solcar" evidence="8">
    <location>
        <begin position="96"/>
        <end position="180"/>
    </location>
</feature>
<keyword evidence="6" id="KW-1133">Transmembrane helix</keyword>
<evidence type="ECO:0000256" key="6">
    <source>
        <dbReference type="ARBA" id="ARBA00022989"/>
    </source>
</evidence>
<dbReference type="Gene3D" id="1.50.40.10">
    <property type="entry name" value="Mitochondrial carrier domain"/>
    <property type="match status" value="1"/>
</dbReference>
<gene>
    <name evidence="10" type="ORF">CYCCA115_LOCUS12516</name>
</gene>
<keyword evidence="3 9" id="KW-0813">Transport</keyword>
<evidence type="ECO:0000256" key="3">
    <source>
        <dbReference type="ARBA" id="ARBA00022448"/>
    </source>
</evidence>
<keyword evidence="7 8" id="KW-0472">Membrane</keyword>
<dbReference type="SUPFAM" id="SSF103506">
    <property type="entry name" value="Mitochondrial carrier"/>
    <property type="match status" value="1"/>
</dbReference>
<evidence type="ECO:0000313" key="11">
    <source>
        <dbReference type="Proteomes" id="UP001295423"/>
    </source>
</evidence>
<comment type="subcellular location">
    <subcellularLocation>
        <location evidence="1">Membrane</location>
        <topology evidence="1">Multi-pass membrane protein</topology>
    </subcellularLocation>
</comment>
<dbReference type="PANTHER" id="PTHR45618">
    <property type="entry name" value="MITOCHONDRIAL DICARBOXYLATE CARRIER-RELATED"/>
    <property type="match status" value="1"/>
</dbReference>
<name>A0AAD2FR35_9STRA</name>
<dbReference type="InterPro" id="IPR023395">
    <property type="entry name" value="MCP_dom_sf"/>
</dbReference>
<keyword evidence="11" id="KW-1185">Reference proteome</keyword>